<dbReference type="InterPro" id="IPR018511">
    <property type="entry name" value="Hemolysin-typ_Ca-bd_CS"/>
</dbReference>
<dbReference type="Gene3D" id="2.150.10.10">
    <property type="entry name" value="Serralysin-like metalloprotease, C-terminal"/>
    <property type="match status" value="3"/>
</dbReference>
<dbReference type="InterPro" id="IPR014044">
    <property type="entry name" value="CAP_dom"/>
</dbReference>
<dbReference type="PANTHER" id="PTHR38340">
    <property type="entry name" value="S-LAYER PROTEIN"/>
    <property type="match status" value="1"/>
</dbReference>
<feature type="domain" description="SCP" evidence="3">
    <location>
        <begin position="12"/>
        <end position="159"/>
    </location>
</feature>
<evidence type="ECO:0000256" key="2">
    <source>
        <dbReference type="ARBA" id="ARBA00022525"/>
    </source>
</evidence>
<dbReference type="Pfam" id="PF00188">
    <property type="entry name" value="CAP"/>
    <property type="match status" value="1"/>
</dbReference>
<dbReference type="InterPro" id="IPR050557">
    <property type="entry name" value="RTX_toxin/Mannuronan_C5-epim"/>
</dbReference>
<evidence type="ECO:0000259" key="3">
    <source>
        <dbReference type="Pfam" id="PF00188"/>
    </source>
</evidence>
<comment type="caution">
    <text evidence="4">The sequence shown here is derived from an EMBL/GenBank/DDBJ whole genome shotgun (WGS) entry which is preliminary data.</text>
</comment>
<evidence type="ECO:0000256" key="1">
    <source>
        <dbReference type="ARBA" id="ARBA00004613"/>
    </source>
</evidence>
<dbReference type="SUPFAM" id="SSF51120">
    <property type="entry name" value="beta-Roll"/>
    <property type="match status" value="1"/>
</dbReference>
<dbReference type="CDD" id="cd05379">
    <property type="entry name" value="CAP_bacterial"/>
    <property type="match status" value="1"/>
</dbReference>
<protein>
    <submittedName>
        <fullName evidence="4">CAP domain-containing protein</fullName>
    </submittedName>
</protein>
<dbReference type="InterPro" id="IPR001343">
    <property type="entry name" value="Hemolysn_Ca-bd"/>
</dbReference>
<organism evidence="4 5">
    <name type="scientific">Gemmobacter denitrificans</name>
    <dbReference type="NCBI Taxonomy" id="3123040"/>
    <lineage>
        <taxon>Bacteria</taxon>
        <taxon>Pseudomonadati</taxon>
        <taxon>Pseudomonadota</taxon>
        <taxon>Alphaproteobacteria</taxon>
        <taxon>Rhodobacterales</taxon>
        <taxon>Paracoccaceae</taxon>
        <taxon>Gemmobacter</taxon>
    </lineage>
</organism>
<dbReference type="PRINTS" id="PR00313">
    <property type="entry name" value="CABNDNGRPT"/>
</dbReference>
<keyword evidence="5" id="KW-1185">Reference proteome</keyword>
<dbReference type="PROSITE" id="PS00330">
    <property type="entry name" value="HEMOLYSIN_CALCIUM"/>
    <property type="match status" value="2"/>
</dbReference>
<keyword evidence="2" id="KW-0964">Secreted</keyword>
<sequence length="478" mass="49826">MALTEAEQYLIELINRARLDPAAEAARQKYGLNVGLPGSGWDAITTDPKEPLAFVAELDMSATGHSLYMASTNHFSHVQEGNVTLEDRLKAAGFSMSNAGWGENIAGVTNSVSPQALMDMLHANLFKSAPHRANMIAGNYREIGVALETNSQWKYLTENFGLHRSTAYVTGVAYTDRDRDEFYDIGEGRADLLFRIVGGSSDRTEAPGGYALSSAAGKKVTVAIGEEARVIVDLADGNVKLDVVNGKVLLATGDIELVSGIPDAKVLGIAAVDLIGSAANNQLTGNDAANALWGKDGNDILLGEGGKDLLGGGAGDDSAYGGTGNDSILGEAGNDRLWGGAGNDTLRGDLGNDAVLGEGGNDRLYGDGGRDRLEGGAGNDTLYGGAGNDRLAGNAGADKFVFNRSFGDDTIGDFNVKAGDKLLLDDALWRGTYSANKVINTFAEVTSEGVVFDFGKMGTITLEGLTSLSGLASAIEIV</sequence>
<dbReference type="Gene3D" id="3.40.33.10">
    <property type="entry name" value="CAP"/>
    <property type="match status" value="1"/>
</dbReference>
<dbReference type="EMBL" id="JBALHR010000001">
    <property type="protein sequence ID" value="MEH7826885.1"/>
    <property type="molecule type" value="Genomic_DNA"/>
</dbReference>
<evidence type="ECO:0000313" key="5">
    <source>
        <dbReference type="Proteomes" id="UP001431963"/>
    </source>
</evidence>
<gene>
    <name evidence="4" type="ORF">V6590_01865</name>
</gene>
<dbReference type="RefSeq" id="WP_335418671.1">
    <property type="nucleotide sequence ID" value="NZ_JBALHR010000001.1"/>
</dbReference>
<dbReference type="SUPFAM" id="SSF55797">
    <property type="entry name" value="PR-1-like"/>
    <property type="match status" value="1"/>
</dbReference>
<dbReference type="InterPro" id="IPR011049">
    <property type="entry name" value="Serralysin-like_metalloprot_C"/>
</dbReference>
<dbReference type="Pfam" id="PF00353">
    <property type="entry name" value="HemolysinCabind"/>
    <property type="match status" value="3"/>
</dbReference>
<name>A0ABU8BRI2_9RHOB</name>
<dbReference type="InterPro" id="IPR035940">
    <property type="entry name" value="CAP_sf"/>
</dbReference>
<comment type="subcellular location">
    <subcellularLocation>
        <location evidence="1">Secreted</location>
    </subcellularLocation>
</comment>
<evidence type="ECO:0000313" key="4">
    <source>
        <dbReference type="EMBL" id="MEH7826885.1"/>
    </source>
</evidence>
<proteinExistence type="predicted"/>
<reference evidence="4" key="1">
    <citation type="submission" date="2024-02" db="EMBL/GenBank/DDBJ databases">
        <title>Genome sequences of strain Gemmobacter sp. JM10B15.</title>
        <authorList>
            <person name="Zhang M."/>
        </authorList>
    </citation>
    <scope>NUCLEOTIDE SEQUENCE</scope>
    <source>
        <strain evidence="4">JM10B15</strain>
    </source>
</reference>
<dbReference type="PANTHER" id="PTHR38340:SF1">
    <property type="entry name" value="S-LAYER PROTEIN"/>
    <property type="match status" value="1"/>
</dbReference>
<accession>A0ABU8BRI2</accession>
<dbReference type="Proteomes" id="UP001431963">
    <property type="component" value="Unassembled WGS sequence"/>
</dbReference>